<dbReference type="InterPro" id="IPR027417">
    <property type="entry name" value="P-loop_NTPase"/>
</dbReference>
<evidence type="ECO:0000313" key="1">
    <source>
        <dbReference type="EMBL" id="MDJ1185325.1"/>
    </source>
</evidence>
<reference evidence="1 2" key="1">
    <citation type="submission" date="2023-01" db="EMBL/GenBank/DDBJ databases">
        <title>Novel diversity within Roseofilum (Cyanobacteria; Desertifilaceae) from marine benthic mats with descriptions of four novel species.</title>
        <authorList>
            <person name="Wang Y."/>
            <person name="Berthold D.E."/>
            <person name="Hu J."/>
            <person name="Lefler F.W."/>
            <person name="Laughinghouse H.D. IV."/>
        </authorList>
    </citation>
    <scope>NUCLEOTIDE SEQUENCE [LARGE SCALE GENOMIC DNA]</scope>
    <source>
        <strain evidence="1 2">BLCC-M143</strain>
    </source>
</reference>
<name>A0ABT7C1J6_9CYAN</name>
<protein>
    <submittedName>
        <fullName evidence="1">Sulfotransferase family protein</fullName>
    </submittedName>
</protein>
<accession>A0ABT7C1J6</accession>
<dbReference type="EMBL" id="JAQOSQ010000031">
    <property type="protein sequence ID" value="MDJ1185325.1"/>
    <property type="molecule type" value="Genomic_DNA"/>
</dbReference>
<evidence type="ECO:0000313" key="2">
    <source>
        <dbReference type="Proteomes" id="UP001232992"/>
    </source>
</evidence>
<proteinExistence type="predicted"/>
<dbReference type="SUPFAM" id="SSF52540">
    <property type="entry name" value="P-loop containing nucleoside triphosphate hydrolases"/>
    <property type="match status" value="1"/>
</dbReference>
<dbReference type="RefSeq" id="WP_283759969.1">
    <property type="nucleotide sequence ID" value="NZ_JAQOSQ010000031.1"/>
</dbReference>
<dbReference type="Proteomes" id="UP001232992">
    <property type="component" value="Unassembled WGS sequence"/>
</dbReference>
<sequence>MPSLKSFVANTKAKVKQKYYNYRIDSDPNPYQIALRSQPYKAIFILGHMRSASSLLVHILNSNPEIVGYGESHIRYSSEQQLNKLLHKVYSRVGTLRMNHTYILDKLLHNSKLLDETILNSANIYKIFLIRDPESTLPSILKIKPHWSQEKAIDHYISRLSYLERYAEIVNDKERSLFITHKHFFEETQNVFESMQTLLGVQQPFSEEYQVLGTTGNRGVGDSSANIKQGVIVRKAKKTSEVSSVEWTKPCRESYDRCCATLSKYCSTI</sequence>
<dbReference type="Gene3D" id="3.40.50.300">
    <property type="entry name" value="P-loop containing nucleotide triphosphate hydrolases"/>
    <property type="match status" value="1"/>
</dbReference>
<gene>
    <name evidence="1" type="ORF">PMH09_19235</name>
</gene>
<organism evidence="1 2">
    <name type="scientific">Roseofilum casamattae BLCC-M143</name>
    <dbReference type="NCBI Taxonomy" id="3022442"/>
    <lineage>
        <taxon>Bacteria</taxon>
        <taxon>Bacillati</taxon>
        <taxon>Cyanobacteriota</taxon>
        <taxon>Cyanophyceae</taxon>
        <taxon>Desertifilales</taxon>
        <taxon>Desertifilaceae</taxon>
        <taxon>Roseofilum</taxon>
        <taxon>Roseofilum casamattae</taxon>
    </lineage>
</organism>
<keyword evidence="2" id="KW-1185">Reference proteome</keyword>
<comment type="caution">
    <text evidence="1">The sequence shown here is derived from an EMBL/GenBank/DDBJ whole genome shotgun (WGS) entry which is preliminary data.</text>
</comment>